<feature type="region of interest" description="Disordered" evidence="1">
    <location>
        <begin position="1"/>
        <end position="22"/>
    </location>
</feature>
<feature type="compositionally biased region" description="Polar residues" evidence="1">
    <location>
        <begin position="301"/>
        <end position="321"/>
    </location>
</feature>
<gene>
    <name evidence="2" type="ORF">DTER00134_LOCUS10953</name>
</gene>
<feature type="region of interest" description="Disordered" evidence="1">
    <location>
        <begin position="206"/>
        <end position="359"/>
    </location>
</feature>
<accession>A0A7S3QXU1</accession>
<evidence type="ECO:0000256" key="1">
    <source>
        <dbReference type="SAM" id="MobiDB-lite"/>
    </source>
</evidence>
<proteinExistence type="predicted"/>
<feature type="compositionally biased region" description="Basic and acidic residues" evidence="1">
    <location>
        <begin position="181"/>
        <end position="192"/>
    </location>
</feature>
<feature type="compositionally biased region" description="Low complexity" evidence="1">
    <location>
        <begin position="140"/>
        <end position="152"/>
    </location>
</feature>
<dbReference type="AlphaFoldDB" id="A0A7S3QXU1"/>
<protein>
    <submittedName>
        <fullName evidence="2">Uncharacterized protein</fullName>
    </submittedName>
</protein>
<dbReference type="EMBL" id="HBIP01018555">
    <property type="protein sequence ID" value="CAE0495880.1"/>
    <property type="molecule type" value="Transcribed_RNA"/>
</dbReference>
<organism evidence="2">
    <name type="scientific">Dunaliella tertiolecta</name>
    <name type="common">Green alga</name>
    <dbReference type="NCBI Taxonomy" id="3047"/>
    <lineage>
        <taxon>Eukaryota</taxon>
        <taxon>Viridiplantae</taxon>
        <taxon>Chlorophyta</taxon>
        <taxon>core chlorophytes</taxon>
        <taxon>Chlorophyceae</taxon>
        <taxon>CS clade</taxon>
        <taxon>Chlamydomonadales</taxon>
        <taxon>Dunaliellaceae</taxon>
        <taxon>Dunaliella</taxon>
    </lineage>
</organism>
<feature type="region of interest" description="Disordered" evidence="1">
    <location>
        <begin position="124"/>
        <end position="192"/>
    </location>
</feature>
<sequence length="374" mass="40067">MTYTDEELVPTTSPLQHGTSGRFACSPIEREITRSSWSPGAQHSWSAAQPTPFLVHKSARSASQLYPSDRHRPRSPFMQAMSITKEVIRTTPPGSGRIGSTPTSPSFARMSRVHFWSNLLAQQDIADRGQTKSNSRRSSRGSSSRSSSSRSSPNTPELLQHRNTIESLSVEPPGKSCPELPRSKGETTERHLAESFSCNGRVEHIHIGSPPSGAATKDRFSTPSGSALAQPGTSAPLAAPCISAPTSTQLPPSLATSGSPGNSCDRKSQDSFVAQAVRDQLEAASESKPSHARSIPCAPEQRSSSSHDPIRSNASLSPTHSIHSHFTRQPSMRRAPSKSQVAGLEVGMNKSGPKVGLRTSAILRTRQSAPGCFY</sequence>
<feature type="compositionally biased region" description="Polar residues" evidence="1">
    <location>
        <begin position="244"/>
        <end position="262"/>
    </location>
</feature>
<feature type="compositionally biased region" description="Polar residues" evidence="1">
    <location>
        <begin position="221"/>
        <end position="233"/>
    </location>
</feature>
<name>A0A7S3QXU1_DUNTE</name>
<feature type="compositionally biased region" description="Polar residues" evidence="1">
    <location>
        <begin position="10"/>
        <end position="19"/>
    </location>
</feature>
<reference evidence="2" key="1">
    <citation type="submission" date="2021-01" db="EMBL/GenBank/DDBJ databases">
        <authorList>
            <person name="Corre E."/>
            <person name="Pelletier E."/>
            <person name="Niang G."/>
            <person name="Scheremetjew M."/>
            <person name="Finn R."/>
            <person name="Kale V."/>
            <person name="Holt S."/>
            <person name="Cochrane G."/>
            <person name="Meng A."/>
            <person name="Brown T."/>
            <person name="Cohen L."/>
        </authorList>
    </citation>
    <scope>NUCLEOTIDE SEQUENCE</scope>
    <source>
        <strain evidence="2">CCMP1320</strain>
    </source>
</reference>
<evidence type="ECO:0000313" key="2">
    <source>
        <dbReference type="EMBL" id="CAE0495880.1"/>
    </source>
</evidence>
<feature type="region of interest" description="Disordered" evidence="1">
    <location>
        <begin position="87"/>
        <end position="106"/>
    </location>
</feature>